<evidence type="ECO:0008006" key="4">
    <source>
        <dbReference type="Google" id="ProtNLM"/>
    </source>
</evidence>
<dbReference type="PANTHER" id="PTHR39666">
    <property type="entry name" value="RANBP2-TYPE DOMAIN-CONTAINING PROTEIN"/>
    <property type="match status" value="1"/>
</dbReference>
<dbReference type="EnsemblProtists" id="PYU1_T013676">
    <property type="protein sequence ID" value="PYU1_T013676"/>
    <property type="gene ID" value="PYU1_G013647"/>
</dbReference>
<feature type="region of interest" description="Disordered" evidence="1">
    <location>
        <begin position="211"/>
        <end position="246"/>
    </location>
</feature>
<dbReference type="PANTHER" id="PTHR39666:SF1">
    <property type="entry name" value="NUCLEAR PORE COMPLEX NUP2_50_61 DOMAIN-CONTAINING PROTEIN"/>
    <property type="match status" value="1"/>
</dbReference>
<dbReference type="Proteomes" id="UP000019132">
    <property type="component" value="Unassembled WGS sequence"/>
</dbReference>
<evidence type="ECO:0000256" key="1">
    <source>
        <dbReference type="SAM" id="MobiDB-lite"/>
    </source>
</evidence>
<protein>
    <recommendedName>
        <fullName evidence="4">Nuclear pore complex NUP2/50/61 domain-containing protein</fullName>
    </recommendedName>
</protein>
<feature type="compositionally biased region" description="Gly residues" evidence="1">
    <location>
        <begin position="633"/>
        <end position="644"/>
    </location>
</feature>
<feature type="region of interest" description="Disordered" evidence="1">
    <location>
        <begin position="633"/>
        <end position="658"/>
    </location>
</feature>
<dbReference type="eggNOG" id="ENOG502S5GD">
    <property type="taxonomic scope" value="Eukaryota"/>
</dbReference>
<dbReference type="STRING" id="431595.K3X8X7"/>
<accession>K3X8X7</accession>
<feature type="compositionally biased region" description="Low complexity" evidence="1">
    <location>
        <begin position="230"/>
        <end position="246"/>
    </location>
</feature>
<keyword evidence="3" id="KW-1185">Reference proteome</keyword>
<dbReference type="InParanoid" id="K3X8X7"/>
<feature type="region of interest" description="Disordered" evidence="1">
    <location>
        <begin position="402"/>
        <end position="425"/>
    </location>
</feature>
<dbReference type="AlphaFoldDB" id="K3X8X7"/>
<reference evidence="3" key="1">
    <citation type="journal article" date="2010" name="Genome Biol.">
        <title>Genome sequence of the necrotrophic plant pathogen Pythium ultimum reveals original pathogenicity mechanisms and effector repertoire.</title>
        <authorList>
            <person name="Levesque C.A."/>
            <person name="Brouwer H."/>
            <person name="Cano L."/>
            <person name="Hamilton J.P."/>
            <person name="Holt C."/>
            <person name="Huitema E."/>
            <person name="Raffaele S."/>
            <person name="Robideau G.P."/>
            <person name="Thines M."/>
            <person name="Win J."/>
            <person name="Zerillo M.M."/>
            <person name="Beakes G.W."/>
            <person name="Boore J.L."/>
            <person name="Busam D."/>
            <person name="Dumas B."/>
            <person name="Ferriera S."/>
            <person name="Fuerstenberg S.I."/>
            <person name="Gachon C.M."/>
            <person name="Gaulin E."/>
            <person name="Govers F."/>
            <person name="Grenville-Briggs L."/>
            <person name="Horner N."/>
            <person name="Hostetler J."/>
            <person name="Jiang R.H."/>
            <person name="Johnson J."/>
            <person name="Krajaejun T."/>
            <person name="Lin H."/>
            <person name="Meijer H.J."/>
            <person name="Moore B."/>
            <person name="Morris P."/>
            <person name="Phuntmart V."/>
            <person name="Puiu D."/>
            <person name="Shetty J."/>
            <person name="Stajich J.E."/>
            <person name="Tripathy S."/>
            <person name="Wawra S."/>
            <person name="van West P."/>
            <person name="Whitty B.R."/>
            <person name="Coutinho P.M."/>
            <person name="Henrissat B."/>
            <person name="Martin F."/>
            <person name="Thomas P.D."/>
            <person name="Tyler B.M."/>
            <person name="De Vries R.P."/>
            <person name="Kamoun S."/>
            <person name="Yandell M."/>
            <person name="Tisserat N."/>
            <person name="Buell C.R."/>
        </authorList>
    </citation>
    <scope>NUCLEOTIDE SEQUENCE</scope>
    <source>
        <strain evidence="3">DAOM:BR144</strain>
    </source>
</reference>
<dbReference type="HOGENOM" id="CLU_417100_0_0_1"/>
<dbReference type="VEuPathDB" id="FungiDB:PYU1_G013647"/>
<proteinExistence type="predicted"/>
<reference evidence="3" key="2">
    <citation type="submission" date="2010-04" db="EMBL/GenBank/DDBJ databases">
        <authorList>
            <person name="Buell R."/>
            <person name="Hamilton J."/>
            <person name="Hostetler J."/>
        </authorList>
    </citation>
    <scope>NUCLEOTIDE SEQUENCE [LARGE SCALE GENOMIC DNA]</scope>
    <source>
        <strain evidence="3">DAOM:BR144</strain>
    </source>
</reference>
<feature type="compositionally biased region" description="Basic and acidic residues" evidence="1">
    <location>
        <begin position="1"/>
        <end position="13"/>
    </location>
</feature>
<evidence type="ECO:0000313" key="2">
    <source>
        <dbReference type="EnsemblProtists" id="PYU1_T013676"/>
    </source>
</evidence>
<feature type="compositionally biased region" description="Low complexity" evidence="1">
    <location>
        <begin position="52"/>
        <end position="63"/>
    </location>
</feature>
<name>K3X8X7_GLOUD</name>
<feature type="compositionally biased region" description="Polar residues" evidence="1">
    <location>
        <begin position="15"/>
        <end position="44"/>
    </location>
</feature>
<dbReference type="OMA" id="ANNQHRE"/>
<feature type="compositionally biased region" description="Polar residues" evidence="1">
    <location>
        <begin position="407"/>
        <end position="418"/>
    </location>
</feature>
<reference evidence="2" key="3">
    <citation type="submission" date="2015-02" db="UniProtKB">
        <authorList>
            <consortium name="EnsemblProtists"/>
        </authorList>
    </citation>
    <scope>IDENTIFICATION</scope>
    <source>
        <strain evidence="2">DAOM BR144</strain>
    </source>
</reference>
<evidence type="ECO:0000313" key="3">
    <source>
        <dbReference type="Proteomes" id="UP000019132"/>
    </source>
</evidence>
<dbReference type="EMBL" id="GL376586">
    <property type="status" value="NOT_ANNOTATED_CDS"/>
    <property type="molecule type" value="Genomic_DNA"/>
</dbReference>
<feature type="region of interest" description="Disordered" evidence="1">
    <location>
        <begin position="1"/>
        <end position="113"/>
    </location>
</feature>
<organism evidence="2 3">
    <name type="scientific">Globisporangium ultimum (strain ATCC 200006 / CBS 805.95 / DAOM BR144)</name>
    <name type="common">Pythium ultimum</name>
    <dbReference type="NCBI Taxonomy" id="431595"/>
    <lineage>
        <taxon>Eukaryota</taxon>
        <taxon>Sar</taxon>
        <taxon>Stramenopiles</taxon>
        <taxon>Oomycota</taxon>
        <taxon>Peronosporomycetes</taxon>
        <taxon>Pythiales</taxon>
        <taxon>Pythiaceae</taxon>
        <taxon>Globisporangium</taxon>
    </lineage>
</organism>
<sequence length="658" mass="66060">MPVMKKEEGDKIGENPSSAKRSAFGFTSSSISGPVKVGTSTASPFEQRPKASSDSTGGTTFSFKPDSKSSQQESEKAPATFSLGSVLPPKSKTPAFAGSEKKDPSTPTKLDFGSSFSFQKSDVKTDEGKQTAVNKSKESAGVDYKGLLIKFYEEYNPSKVSDAEKTLGEYDGKEQELFSKLFTKYIPSSSSEDVKKYLSGGPLPKKQAVFGAPSAAAGDSSKTAFSPFGAPKSAATTTSDPSKKSSPFGATSSFGFGGLGAVASPSSKPATPASGFGAFGSTTTSAFGSTSSTSQFGQASVDYRQKLVDFYTKHNPGKLGDVDSTLAKYKGNEEKLFQNLAIKYKTTVPGVPSSPAIQPAKPSAAANPFGNAGSFSSIGASGTAPSTTSSFGATNPVGFGTKAAAAPSQSPFGSTAQTGGFGSTGGVQQPAFGTAATLGSGGFGGFQAGGTSTATGFGSSNQFGVTGGFGAQANNQHRERLVKFYQQHNPEKLKDVDSTLEKYKGQEAKLFAMLEQKYLGKPAAPAFGVASTPSFGGGFGAPATLGAASAAPTFGSASTLGGAAQPTFGGTSQPAFGTASAFGTAARSGGGFAAPTSSGAATTGSGFSSFNSQGTGFSGFAAQPSAGAFGGAGFGSGATQGGFGQPSTFGSSSFTQMR</sequence>
<feature type="compositionally biased region" description="Polar residues" evidence="1">
    <location>
        <begin position="646"/>
        <end position="658"/>
    </location>
</feature>